<dbReference type="EMBL" id="JAIWYP010000007">
    <property type="protein sequence ID" value="KAH3793786.1"/>
    <property type="molecule type" value="Genomic_DNA"/>
</dbReference>
<gene>
    <name evidence="2" type="ORF">DPMN_147307</name>
</gene>
<sequence>MQFEINLLNPKAKASPSRRKATIRKPPTLPNFLRAGSENRTQVAYVKSERANHCAHSRTASHRQIEMTLRGTSAGGSANPAESATLEPDVFFTARFAVSSKMQRSSQPLIIDEANLYARVKEDSVAFTLSLPEEGQEQQDSELTSVEEYGADLGLGSFLNIEGYAQRNGETVPGIEETAGDGRSGHKGGAAREEKKGASLIEGGGRTCK</sequence>
<dbReference type="Proteomes" id="UP000828390">
    <property type="component" value="Unassembled WGS sequence"/>
</dbReference>
<evidence type="ECO:0000256" key="1">
    <source>
        <dbReference type="SAM" id="MobiDB-lite"/>
    </source>
</evidence>
<name>A0A9D4F9M7_DREPO</name>
<organism evidence="2 3">
    <name type="scientific">Dreissena polymorpha</name>
    <name type="common">Zebra mussel</name>
    <name type="synonym">Mytilus polymorpha</name>
    <dbReference type="NCBI Taxonomy" id="45954"/>
    <lineage>
        <taxon>Eukaryota</taxon>
        <taxon>Metazoa</taxon>
        <taxon>Spiralia</taxon>
        <taxon>Lophotrochozoa</taxon>
        <taxon>Mollusca</taxon>
        <taxon>Bivalvia</taxon>
        <taxon>Autobranchia</taxon>
        <taxon>Heteroconchia</taxon>
        <taxon>Euheterodonta</taxon>
        <taxon>Imparidentia</taxon>
        <taxon>Neoheterodontei</taxon>
        <taxon>Myida</taxon>
        <taxon>Dreissenoidea</taxon>
        <taxon>Dreissenidae</taxon>
        <taxon>Dreissena</taxon>
    </lineage>
</organism>
<keyword evidence="3" id="KW-1185">Reference proteome</keyword>
<evidence type="ECO:0000313" key="3">
    <source>
        <dbReference type="Proteomes" id="UP000828390"/>
    </source>
</evidence>
<proteinExistence type="predicted"/>
<dbReference type="AlphaFoldDB" id="A0A9D4F9M7"/>
<feature type="region of interest" description="Disordered" evidence="1">
    <location>
        <begin position="169"/>
        <end position="209"/>
    </location>
</feature>
<evidence type="ECO:0000313" key="2">
    <source>
        <dbReference type="EMBL" id="KAH3793786.1"/>
    </source>
</evidence>
<reference evidence="2" key="2">
    <citation type="submission" date="2020-11" db="EMBL/GenBank/DDBJ databases">
        <authorList>
            <person name="McCartney M.A."/>
            <person name="Auch B."/>
            <person name="Kono T."/>
            <person name="Mallez S."/>
            <person name="Becker A."/>
            <person name="Gohl D.M."/>
            <person name="Silverstein K.A.T."/>
            <person name="Koren S."/>
            <person name="Bechman K.B."/>
            <person name="Herman A."/>
            <person name="Abrahante J.E."/>
            <person name="Garbe J."/>
        </authorList>
    </citation>
    <scope>NUCLEOTIDE SEQUENCE</scope>
    <source>
        <strain evidence="2">Duluth1</strain>
        <tissue evidence="2">Whole animal</tissue>
    </source>
</reference>
<accession>A0A9D4F9M7</accession>
<reference evidence="2" key="1">
    <citation type="journal article" date="2019" name="bioRxiv">
        <title>The Genome of the Zebra Mussel, Dreissena polymorpha: A Resource for Invasive Species Research.</title>
        <authorList>
            <person name="McCartney M.A."/>
            <person name="Auch B."/>
            <person name="Kono T."/>
            <person name="Mallez S."/>
            <person name="Zhang Y."/>
            <person name="Obille A."/>
            <person name="Becker A."/>
            <person name="Abrahante J.E."/>
            <person name="Garbe J."/>
            <person name="Badalamenti J.P."/>
            <person name="Herman A."/>
            <person name="Mangelson H."/>
            <person name="Liachko I."/>
            <person name="Sullivan S."/>
            <person name="Sone E.D."/>
            <person name="Koren S."/>
            <person name="Silverstein K.A.T."/>
            <person name="Beckman K.B."/>
            <person name="Gohl D.M."/>
        </authorList>
    </citation>
    <scope>NUCLEOTIDE SEQUENCE</scope>
    <source>
        <strain evidence="2">Duluth1</strain>
        <tissue evidence="2">Whole animal</tissue>
    </source>
</reference>
<protein>
    <submittedName>
        <fullName evidence="2">Uncharacterized protein</fullName>
    </submittedName>
</protein>
<comment type="caution">
    <text evidence="2">The sequence shown here is derived from an EMBL/GenBank/DDBJ whole genome shotgun (WGS) entry which is preliminary data.</text>
</comment>
<feature type="region of interest" description="Disordered" evidence="1">
    <location>
        <begin position="1"/>
        <end position="34"/>
    </location>
</feature>